<comment type="caution">
    <text evidence="1">The sequence shown here is derived from an EMBL/GenBank/DDBJ whole genome shotgun (WGS) entry which is preliminary data.</text>
</comment>
<dbReference type="Gene3D" id="1.10.10.60">
    <property type="entry name" value="Homeodomain-like"/>
    <property type="match status" value="3"/>
</dbReference>
<protein>
    <submittedName>
        <fullName evidence="1">Uncharacterized protein</fullName>
    </submittedName>
</protein>
<organism evidence="1 2">
    <name type="scientific">Phenylobacterium kunshanense</name>
    <dbReference type="NCBI Taxonomy" id="1445034"/>
    <lineage>
        <taxon>Bacteria</taxon>
        <taxon>Pseudomonadati</taxon>
        <taxon>Pseudomonadota</taxon>
        <taxon>Alphaproteobacteria</taxon>
        <taxon>Caulobacterales</taxon>
        <taxon>Caulobacteraceae</taxon>
        <taxon>Phenylobacterium</taxon>
    </lineage>
</organism>
<proteinExistence type="predicted"/>
<reference evidence="1 2" key="1">
    <citation type="submission" date="2018-05" db="EMBL/GenBank/DDBJ databases">
        <authorList>
            <person name="Lanie J.A."/>
            <person name="Ng W.-L."/>
            <person name="Kazmierczak K.M."/>
            <person name="Andrzejewski T.M."/>
            <person name="Davidsen T.M."/>
            <person name="Wayne K.J."/>
            <person name="Tettelin H."/>
            <person name="Glass J.I."/>
            <person name="Rusch D."/>
            <person name="Podicherti R."/>
            <person name="Tsui H.-C.T."/>
            <person name="Winkler M.E."/>
        </authorList>
    </citation>
    <scope>NUCLEOTIDE SEQUENCE [LARGE SCALE GENOMIC DNA]</scope>
    <source>
        <strain evidence="1 2">BUT-10</strain>
    </source>
</reference>
<dbReference type="Pfam" id="PF20901">
    <property type="entry name" value="Sf6_terminase"/>
    <property type="match status" value="3"/>
</dbReference>
<keyword evidence="2" id="KW-1185">Reference proteome</keyword>
<dbReference type="RefSeq" id="WP_111276506.1">
    <property type="nucleotide sequence ID" value="NZ_QFYS01000005.1"/>
</dbReference>
<dbReference type="AlphaFoldDB" id="A0A328BIW3"/>
<sequence length="316" mass="34711">MTASRDLAIRRAEAKAEILRRVAAGEQTQAVCADHGVHVATVSRWTAADPAFAEGLAAARATGLFVRSRMFRAGAADQVLARLAAGQPLRVIGADPAMPSVATIRHWMRTQIAFGEEARRIIKDRQALRAQLLKTPGPHRPNAVAPPVAGVFDPDLADQVVLRVARGTALKRLRRADPAMPAYPVILAWRRAQPDFDAALRFATRMARSVRARARRHAALPPLIEAIREGHTVGSAAGRHGLPPRRTLCAWIAQDSDFARRLAAAYDDREELIADLMADAVQDHPGLSARALRHRLAPLTRLQRLARRRPGKKWLR</sequence>
<evidence type="ECO:0000313" key="2">
    <source>
        <dbReference type="Proteomes" id="UP000249524"/>
    </source>
</evidence>
<dbReference type="EMBL" id="QFYS01000005">
    <property type="protein sequence ID" value="RAK64968.1"/>
    <property type="molecule type" value="Genomic_DNA"/>
</dbReference>
<evidence type="ECO:0000313" key="1">
    <source>
        <dbReference type="EMBL" id="RAK64968.1"/>
    </source>
</evidence>
<dbReference type="Proteomes" id="UP000249524">
    <property type="component" value="Unassembled WGS sequence"/>
</dbReference>
<dbReference type="OrthoDB" id="7210642at2"/>
<name>A0A328BIW3_9CAUL</name>
<dbReference type="InterPro" id="IPR048683">
    <property type="entry name" value="Sf6_terminase"/>
</dbReference>
<accession>A0A328BIW3</accession>
<gene>
    <name evidence="1" type="ORF">DJ019_13260</name>
</gene>